<gene>
    <name evidence="2" type="ORF">SAMN02982922_1789</name>
</gene>
<dbReference type="Proteomes" id="UP000193083">
    <property type="component" value="Unassembled WGS sequence"/>
</dbReference>
<evidence type="ECO:0000313" key="2">
    <source>
        <dbReference type="EMBL" id="SMH36575.1"/>
    </source>
</evidence>
<name>A0A1X7NFQ1_9HYPH</name>
<proteinExistence type="predicted"/>
<feature type="signal peptide" evidence="1">
    <location>
        <begin position="1"/>
        <end position="25"/>
    </location>
</feature>
<keyword evidence="1" id="KW-0732">Signal</keyword>
<dbReference type="RefSeq" id="WP_085463845.1">
    <property type="nucleotide sequence ID" value="NZ_FXBL01000004.1"/>
</dbReference>
<evidence type="ECO:0008006" key="4">
    <source>
        <dbReference type="Google" id="ProtNLM"/>
    </source>
</evidence>
<reference evidence="2 3" key="1">
    <citation type="submission" date="2017-04" db="EMBL/GenBank/DDBJ databases">
        <authorList>
            <person name="Afonso C.L."/>
            <person name="Miller P.J."/>
            <person name="Scott M.A."/>
            <person name="Spackman E."/>
            <person name="Goraichik I."/>
            <person name="Dimitrov K.M."/>
            <person name="Suarez D.L."/>
            <person name="Swayne D.E."/>
        </authorList>
    </citation>
    <scope>NUCLEOTIDE SEQUENCE [LARGE SCALE GENOMIC DNA]</scope>
    <source>
        <strain evidence="2 3">B5P</strain>
    </source>
</reference>
<dbReference type="NCBIfam" id="NF033672">
    <property type="entry name" value="mbn_chaper_assoc"/>
    <property type="match status" value="1"/>
</dbReference>
<sequence length="151" mass="15849">MSYLRPLLIAGAVASTLATAIPSSAGEPDDIRQLMMATFDKPQSRLTVDPVTVYNDIAVAGWSQGDMGGRTLLRKKHGKWVLTLCSGDALKEAKSLQHFGLSAGEAASMAAAVVAAEAKIDASVIAKFSTFDGVMMMDGDGNHPTIEGHTK</sequence>
<accession>A0A1X7NFQ1</accession>
<evidence type="ECO:0000313" key="3">
    <source>
        <dbReference type="Proteomes" id="UP000193083"/>
    </source>
</evidence>
<dbReference type="AlphaFoldDB" id="A0A1X7NFQ1"/>
<feature type="chain" id="PRO_5013299012" description="Copper uptake system-associated protein" evidence="1">
    <location>
        <begin position="26"/>
        <end position="151"/>
    </location>
</feature>
<organism evidence="2 3">
    <name type="scientific">Mesorhizobium australicum</name>
    <dbReference type="NCBI Taxonomy" id="536018"/>
    <lineage>
        <taxon>Bacteria</taxon>
        <taxon>Pseudomonadati</taxon>
        <taxon>Pseudomonadota</taxon>
        <taxon>Alphaproteobacteria</taxon>
        <taxon>Hyphomicrobiales</taxon>
        <taxon>Phyllobacteriaceae</taxon>
        <taxon>Mesorhizobium</taxon>
    </lineage>
</organism>
<dbReference type="EMBL" id="FXBL01000004">
    <property type="protein sequence ID" value="SMH36575.1"/>
    <property type="molecule type" value="Genomic_DNA"/>
</dbReference>
<evidence type="ECO:0000256" key="1">
    <source>
        <dbReference type="SAM" id="SignalP"/>
    </source>
</evidence>
<keyword evidence="3" id="KW-1185">Reference proteome</keyword>
<dbReference type="OrthoDB" id="9796962at2"/>
<protein>
    <recommendedName>
        <fullName evidence="4">Copper uptake system-associated protein</fullName>
    </recommendedName>
</protein>